<dbReference type="InterPro" id="IPR036412">
    <property type="entry name" value="HAD-like_sf"/>
</dbReference>
<dbReference type="EMBL" id="JBHFNR010000215">
    <property type="protein sequence ID" value="MFB2896801.1"/>
    <property type="molecule type" value="Genomic_DNA"/>
</dbReference>
<dbReference type="InterPro" id="IPR006379">
    <property type="entry name" value="HAD-SF_hydro_IIB"/>
</dbReference>
<dbReference type="SFLD" id="SFLDG01140">
    <property type="entry name" value="C2.B:_Phosphomannomutase_and_P"/>
    <property type="match status" value="1"/>
</dbReference>
<evidence type="ECO:0000259" key="7">
    <source>
        <dbReference type="Pfam" id="PF05116"/>
    </source>
</evidence>
<comment type="cofactor">
    <cofactor evidence="1">
        <name>Mg(2+)</name>
        <dbReference type="ChEBI" id="CHEBI:18420"/>
    </cofactor>
</comment>
<sequence>MAKFLFVTDLDNTLVGDDQALEELNQKLKQHRQEYDTKIVYTTGRSLTLYQQLRDEKHLLTPDALVTAVGTEIYYHVGDDPDPTWSEQMAIGWDREIVINTGSHFADLTPQPETEQRPFKVSYFLSEVVAADVLFELEDLLQKRGLSVRLIYSGSKDLDIIPRRGNKGAAMQFLRQNWGIEATQTVVCGDSGNDIALFSVDTERGIIVGNALPELLRWCEINPADHRYLAKSHYAAGILEGLYYFGFFK</sequence>
<dbReference type="SFLD" id="SFLDG01141">
    <property type="entry name" value="C2.B.1:_Sucrose_Phosphatase_Li"/>
    <property type="match status" value="1"/>
</dbReference>
<evidence type="ECO:0000256" key="6">
    <source>
        <dbReference type="ARBA" id="ARBA00048036"/>
    </source>
</evidence>
<dbReference type="SFLD" id="SFLDS00003">
    <property type="entry name" value="Haloacid_Dehalogenase"/>
    <property type="match status" value="1"/>
</dbReference>
<dbReference type="RefSeq" id="WP_413266418.1">
    <property type="nucleotide sequence ID" value="NZ_JBHFNR010000215.1"/>
</dbReference>
<keyword evidence="9" id="KW-1185">Reference proteome</keyword>
<dbReference type="InterPro" id="IPR023214">
    <property type="entry name" value="HAD_sf"/>
</dbReference>
<proteinExistence type="inferred from homology"/>
<accession>A0ABV4XYH8</accession>
<dbReference type="InterPro" id="IPR012847">
    <property type="entry name" value="Sucrose_phosphatase_pln/cyn"/>
</dbReference>
<comment type="caution">
    <text evidence="8">The sequence shown here is derived from an EMBL/GenBank/DDBJ whole genome shotgun (WGS) entry which is preliminary data.</text>
</comment>
<dbReference type="InterPro" id="IPR051518">
    <property type="entry name" value="Sucrose_Phosphatase"/>
</dbReference>
<dbReference type="Gene3D" id="3.40.50.1000">
    <property type="entry name" value="HAD superfamily/HAD-like"/>
    <property type="match status" value="1"/>
</dbReference>
<dbReference type="PANTHER" id="PTHR46521:SF4">
    <property type="entry name" value="SUCROSE-PHOSPHATASE 2-RELATED"/>
    <property type="match status" value="1"/>
</dbReference>
<dbReference type="Pfam" id="PF05116">
    <property type="entry name" value="S6PP"/>
    <property type="match status" value="1"/>
</dbReference>
<comment type="similarity">
    <text evidence="3">Belongs to the sucrose phosphatase family.</text>
</comment>
<evidence type="ECO:0000313" key="8">
    <source>
        <dbReference type="EMBL" id="MFB2896801.1"/>
    </source>
</evidence>
<dbReference type="PANTHER" id="PTHR46521">
    <property type="entry name" value="SUCROSE-PHOSPHATASE 2-RELATED"/>
    <property type="match status" value="1"/>
</dbReference>
<evidence type="ECO:0000256" key="3">
    <source>
        <dbReference type="ARBA" id="ARBA00007211"/>
    </source>
</evidence>
<feature type="domain" description="Sucrose phosphatase-like" evidence="7">
    <location>
        <begin position="3"/>
        <end position="246"/>
    </location>
</feature>
<evidence type="ECO:0000256" key="5">
    <source>
        <dbReference type="ARBA" id="ARBA00022801"/>
    </source>
</evidence>
<gene>
    <name evidence="8" type="ORF">ACE1CI_28140</name>
</gene>
<dbReference type="GO" id="GO:0050307">
    <property type="term" value="F:sucrose-phosphate phosphatase activity"/>
    <property type="evidence" value="ECO:0007669"/>
    <property type="project" value="UniProtKB-EC"/>
</dbReference>
<dbReference type="CDD" id="cd02605">
    <property type="entry name" value="HAD_SPP"/>
    <property type="match status" value="1"/>
</dbReference>
<dbReference type="NCBIfam" id="TIGR01482">
    <property type="entry name" value="SPP-subfamily"/>
    <property type="match status" value="1"/>
</dbReference>
<comment type="pathway">
    <text evidence="2">Glycan biosynthesis; sucrose biosynthesis; sucrose from D-fructose 6-phosphate and UDP-alpha-D-glucose: step 2/2.</text>
</comment>
<dbReference type="EC" id="3.1.3.24" evidence="4"/>
<dbReference type="Gene3D" id="3.90.1070.10">
    <property type="match status" value="1"/>
</dbReference>
<dbReference type="NCBIfam" id="TIGR01484">
    <property type="entry name" value="HAD-SF-IIB"/>
    <property type="match status" value="1"/>
</dbReference>
<dbReference type="SUPFAM" id="SSF56784">
    <property type="entry name" value="HAD-like"/>
    <property type="match status" value="1"/>
</dbReference>
<protein>
    <recommendedName>
        <fullName evidence="4">sucrose-phosphate phosphatase</fullName>
        <ecNumber evidence="4">3.1.3.24</ecNumber>
    </recommendedName>
</protein>
<keyword evidence="5 8" id="KW-0378">Hydrolase</keyword>
<reference evidence="8 9" key="1">
    <citation type="submission" date="2024-09" db="EMBL/GenBank/DDBJ databases">
        <title>Floridaenema gen nov. (Aerosakkonemataceae, Aerosakkonematales ord. nov., Cyanobacteria) from benthic tropical and subtropical fresh waters, with the description of four new species.</title>
        <authorList>
            <person name="Moretto J.A."/>
            <person name="Berthold D.E."/>
            <person name="Lefler F.W."/>
            <person name="Huang I.-S."/>
            <person name="Laughinghouse H. IV."/>
        </authorList>
    </citation>
    <scope>NUCLEOTIDE SEQUENCE [LARGE SCALE GENOMIC DNA]</scope>
    <source>
        <strain evidence="8 9">BLCC-F50</strain>
    </source>
</reference>
<organism evidence="8 9">
    <name type="scientific">Floridaenema flaviceps BLCC-F50</name>
    <dbReference type="NCBI Taxonomy" id="3153642"/>
    <lineage>
        <taxon>Bacteria</taxon>
        <taxon>Bacillati</taxon>
        <taxon>Cyanobacteriota</taxon>
        <taxon>Cyanophyceae</taxon>
        <taxon>Oscillatoriophycideae</taxon>
        <taxon>Aerosakkonematales</taxon>
        <taxon>Aerosakkonemataceae</taxon>
        <taxon>Floridanema</taxon>
        <taxon>Floridanema flaviceps</taxon>
    </lineage>
</organism>
<evidence type="ECO:0000256" key="2">
    <source>
        <dbReference type="ARBA" id="ARBA00005070"/>
    </source>
</evidence>
<evidence type="ECO:0000313" key="9">
    <source>
        <dbReference type="Proteomes" id="UP001576784"/>
    </source>
</evidence>
<name>A0ABV4XYH8_9CYAN</name>
<evidence type="ECO:0000256" key="4">
    <source>
        <dbReference type="ARBA" id="ARBA00013112"/>
    </source>
</evidence>
<dbReference type="Proteomes" id="UP001576784">
    <property type="component" value="Unassembled WGS sequence"/>
</dbReference>
<evidence type="ECO:0000256" key="1">
    <source>
        <dbReference type="ARBA" id="ARBA00001946"/>
    </source>
</evidence>
<comment type="catalytic activity">
    <reaction evidence="6">
        <text>sucrose 6(F)-phosphate + H2O = sucrose + phosphate</text>
        <dbReference type="Rhea" id="RHEA:19289"/>
        <dbReference type="ChEBI" id="CHEBI:15377"/>
        <dbReference type="ChEBI" id="CHEBI:17992"/>
        <dbReference type="ChEBI" id="CHEBI:43474"/>
        <dbReference type="ChEBI" id="CHEBI:57723"/>
        <dbReference type="EC" id="3.1.3.24"/>
    </reaction>
</comment>
<dbReference type="NCBIfam" id="TIGR01485">
    <property type="entry name" value="SPP_plant-cyano"/>
    <property type="match status" value="1"/>
</dbReference>
<dbReference type="InterPro" id="IPR006380">
    <property type="entry name" value="SPP-like_dom"/>
</dbReference>